<organism evidence="1 2">
    <name type="scientific">Linnemannia schmuckeri</name>
    <dbReference type="NCBI Taxonomy" id="64567"/>
    <lineage>
        <taxon>Eukaryota</taxon>
        <taxon>Fungi</taxon>
        <taxon>Fungi incertae sedis</taxon>
        <taxon>Mucoromycota</taxon>
        <taxon>Mortierellomycotina</taxon>
        <taxon>Mortierellomycetes</taxon>
        <taxon>Mortierellales</taxon>
        <taxon>Mortierellaceae</taxon>
        <taxon>Linnemannia</taxon>
    </lineage>
</organism>
<evidence type="ECO:0000313" key="1">
    <source>
        <dbReference type="EMBL" id="KAF9142666.1"/>
    </source>
</evidence>
<dbReference type="AlphaFoldDB" id="A0A9P5V7F7"/>
<dbReference type="EMBL" id="JAAAUQ010001115">
    <property type="protein sequence ID" value="KAF9142666.1"/>
    <property type="molecule type" value="Genomic_DNA"/>
</dbReference>
<accession>A0A9P5V7F7</accession>
<dbReference type="Proteomes" id="UP000748756">
    <property type="component" value="Unassembled WGS sequence"/>
</dbReference>
<dbReference type="SUPFAM" id="SSF52047">
    <property type="entry name" value="RNI-like"/>
    <property type="match status" value="1"/>
</dbReference>
<dbReference type="Gene3D" id="3.80.10.10">
    <property type="entry name" value="Ribonuclease Inhibitor"/>
    <property type="match status" value="1"/>
</dbReference>
<evidence type="ECO:0000313" key="2">
    <source>
        <dbReference type="Proteomes" id="UP000748756"/>
    </source>
</evidence>
<gene>
    <name evidence="1" type="ORF">BG015_000710</name>
</gene>
<comment type="caution">
    <text evidence="1">The sequence shown here is derived from an EMBL/GenBank/DDBJ whole genome shotgun (WGS) entry which is preliminary data.</text>
</comment>
<keyword evidence="2" id="KW-1185">Reference proteome</keyword>
<reference evidence="1" key="1">
    <citation type="journal article" date="2020" name="Fungal Divers.">
        <title>Resolving the Mortierellaceae phylogeny through synthesis of multi-gene phylogenetics and phylogenomics.</title>
        <authorList>
            <person name="Vandepol N."/>
            <person name="Liber J."/>
            <person name="Desiro A."/>
            <person name="Na H."/>
            <person name="Kennedy M."/>
            <person name="Barry K."/>
            <person name="Grigoriev I.V."/>
            <person name="Miller A.N."/>
            <person name="O'Donnell K."/>
            <person name="Stajich J.E."/>
            <person name="Bonito G."/>
        </authorList>
    </citation>
    <scope>NUCLEOTIDE SEQUENCE</scope>
    <source>
        <strain evidence="1">NRRL 6426</strain>
    </source>
</reference>
<dbReference type="InterPro" id="IPR032675">
    <property type="entry name" value="LRR_dom_sf"/>
</dbReference>
<proteinExistence type="predicted"/>
<name>A0A9P5V7F7_9FUNG</name>
<protein>
    <submittedName>
        <fullName evidence="1">Uncharacterized protein</fullName>
    </submittedName>
</protein>
<sequence>MNAFEDATTSSGFGFGSISSASGFGASDLAPTNAFGGATMSSTFGFGYTTPAPALSGIFDSSHVSTSAGLFFGNGGDAYQRAKSAATAKKNRDAEAILVTILKRSPRLEFLIVSSHCLESEAVVKLAGESLLFLKEFYSQDSLWAAEPTGEFRLHGKSYIPYSMTYQPEVKGLLRQPRGARSFSLLNNYPWLRALQLNIAAGINDKELRKIRRTNRELLHLEIHCGDAVGQTCRQILIEASGLISVNISQYERDEKMPSATRTGRVFLKHAPTLEHLYVSGCGFDDECSGPSMRMPFTQGPLSREKAVLLSTQDGGGT</sequence>